<reference evidence="1" key="2">
    <citation type="journal article" date="2021" name="PeerJ">
        <title>Extensive microbial diversity within the chicken gut microbiome revealed by metagenomics and culture.</title>
        <authorList>
            <person name="Gilroy R."/>
            <person name="Ravi A."/>
            <person name="Getino M."/>
            <person name="Pursley I."/>
            <person name="Horton D.L."/>
            <person name="Alikhan N.F."/>
            <person name="Baker D."/>
            <person name="Gharbi K."/>
            <person name="Hall N."/>
            <person name="Watson M."/>
            <person name="Adriaenssens E.M."/>
            <person name="Foster-Nyarko E."/>
            <person name="Jarju S."/>
            <person name="Secka A."/>
            <person name="Antonio M."/>
            <person name="Oren A."/>
            <person name="Chaudhuri R.R."/>
            <person name="La Ragione R."/>
            <person name="Hildebrand F."/>
            <person name="Pallen M.J."/>
        </authorList>
    </citation>
    <scope>NUCLEOTIDE SEQUENCE</scope>
    <source>
        <strain evidence="1">CHK154-7741</strain>
    </source>
</reference>
<organism evidence="1 2">
    <name type="scientific">Candidatus Limenecus avicola</name>
    <dbReference type="NCBI Taxonomy" id="2840847"/>
    <lineage>
        <taxon>Bacteria</taxon>
        <taxon>Bacillati</taxon>
        <taxon>Bacillota</taxon>
        <taxon>Clostridia</taxon>
        <taxon>Eubacteriales</taxon>
        <taxon>Clostridiaceae</taxon>
        <taxon>Clostridiaceae incertae sedis</taxon>
        <taxon>Candidatus Limenecus</taxon>
    </lineage>
</organism>
<protein>
    <submittedName>
        <fullName evidence="1">Uncharacterized protein</fullName>
    </submittedName>
</protein>
<sequence length="97" mass="11234">MLECEKLKFEKAELLKQRVKEMCALSFLHIGINTLNDNINIELNQKEATLEVLSTLKNELSNIFNCTYRILPTPILSGTYMDNPVRSPKVLYNFEKI</sequence>
<evidence type="ECO:0000313" key="1">
    <source>
        <dbReference type="EMBL" id="HIU92281.1"/>
    </source>
</evidence>
<evidence type="ECO:0000313" key="2">
    <source>
        <dbReference type="Proteomes" id="UP000886748"/>
    </source>
</evidence>
<name>A0A9D1N078_9CLOT</name>
<dbReference type="Proteomes" id="UP000886748">
    <property type="component" value="Unassembled WGS sequence"/>
</dbReference>
<proteinExistence type="predicted"/>
<comment type="caution">
    <text evidence="1">The sequence shown here is derived from an EMBL/GenBank/DDBJ whole genome shotgun (WGS) entry which is preliminary data.</text>
</comment>
<reference evidence="1" key="1">
    <citation type="submission" date="2020-10" db="EMBL/GenBank/DDBJ databases">
        <authorList>
            <person name="Gilroy R."/>
        </authorList>
    </citation>
    <scope>NUCLEOTIDE SEQUENCE</scope>
    <source>
        <strain evidence="1">CHK154-7741</strain>
    </source>
</reference>
<accession>A0A9D1N078</accession>
<dbReference type="AlphaFoldDB" id="A0A9D1N078"/>
<dbReference type="EMBL" id="DVOD01000029">
    <property type="protein sequence ID" value="HIU92281.1"/>
    <property type="molecule type" value="Genomic_DNA"/>
</dbReference>
<gene>
    <name evidence="1" type="ORF">IAD26_04000</name>
</gene>